<dbReference type="InterPro" id="IPR002933">
    <property type="entry name" value="Peptidase_M20"/>
</dbReference>
<evidence type="ECO:0000313" key="2">
    <source>
        <dbReference type="EMBL" id="VDK66292.1"/>
    </source>
</evidence>
<dbReference type="GO" id="GO:0016787">
    <property type="term" value="F:hydrolase activity"/>
    <property type="evidence" value="ECO:0007669"/>
    <property type="project" value="InterPro"/>
</dbReference>
<name>A0A3P6RS47_CYLGO</name>
<sequence length="95" mass="10293">MCAKFGRRASVTQVSSRLVPPVVAAPRLLFNTHFDVVPPFIPPSEDEEKVYGRGSSEAKGQLACMISAAQALAETRPEIAEQLALLFVVGEEIDH</sequence>
<reference evidence="2 3" key="1">
    <citation type="submission" date="2018-11" db="EMBL/GenBank/DDBJ databases">
        <authorList>
            <consortium name="Pathogen Informatics"/>
        </authorList>
    </citation>
    <scope>NUCLEOTIDE SEQUENCE [LARGE SCALE GENOMIC DNA]</scope>
</reference>
<dbReference type="OrthoDB" id="3064516at2759"/>
<dbReference type="PANTHER" id="PTHR43808">
    <property type="entry name" value="ACETYLORNITHINE DEACETYLASE"/>
    <property type="match status" value="1"/>
</dbReference>
<dbReference type="SUPFAM" id="SSF53187">
    <property type="entry name" value="Zn-dependent exopeptidases"/>
    <property type="match status" value="1"/>
</dbReference>
<accession>A0A3P6RS47</accession>
<evidence type="ECO:0008006" key="4">
    <source>
        <dbReference type="Google" id="ProtNLM"/>
    </source>
</evidence>
<keyword evidence="1" id="KW-0862">Zinc</keyword>
<dbReference type="EMBL" id="UYRV01019611">
    <property type="protein sequence ID" value="VDK66292.1"/>
    <property type="molecule type" value="Genomic_DNA"/>
</dbReference>
<dbReference type="PANTHER" id="PTHR43808:SF8">
    <property type="entry name" value="PEPTIDASE M20 DIMERISATION DOMAIN-CONTAINING PROTEIN"/>
    <property type="match status" value="1"/>
</dbReference>
<gene>
    <name evidence="2" type="ORF">CGOC_LOCUS6163</name>
</gene>
<dbReference type="AlphaFoldDB" id="A0A3P6RS47"/>
<organism evidence="2 3">
    <name type="scientific">Cylicostephanus goldi</name>
    <name type="common">Nematode worm</name>
    <dbReference type="NCBI Taxonomy" id="71465"/>
    <lineage>
        <taxon>Eukaryota</taxon>
        <taxon>Metazoa</taxon>
        <taxon>Ecdysozoa</taxon>
        <taxon>Nematoda</taxon>
        <taxon>Chromadorea</taxon>
        <taxon>Rhabditida</taxon>
        <taxon>Rhabditina</taxon>
        <taxon>Rhabditomorpha</taxon>
        <taxon>Strongyloidea</taxon>
        <taxon>Strongylidae</taxon>
        <taxon>Cylicostephanus</taxon>
    </lineage>
</organism>
<evidence type="ECO:0000313" key="3">
    <source>
        <dbReference type="Proteomes" id="UP000271889"/>
    </source>
</evidence>
<dbReference type="Gene3D" id="3.40.630.10">
    <property type="entry name" value="Zn peptidases"/>
    <property type="match status" value="1"/>
</dbReference>
<proteinExistence type="predicted"/>
<dbReference type="Proteomes" id="UP000271889">
    <property type="component" value="Unassembled WGS sequence"/>
</dbReference>
<feature type="non-terminal residue" evidence="2">
    <location>
        <position position="95"/>
    </location>
</feature>
<protein>
    <recommendedName>
        <fullName evidence="4">Peptidase M20 dimerisation domain-containing protein</fullName>
    </recommendedName>
</protein>
<evidence type="ECO:0000256" key="1">
    <source>
        <dbReference type="ARBA" id="ARBA00022833"/>
    </source>
</evidence>
<dbReference type="Pfam" id="PF01546">
    <property type="entry name" value="Peptidase_M20"/>
    <property type="match status" value="1"/>
</dbReference>
<dbReference type="InterPro" id="IPR050072">
    <property type="entry name" value="Peptidase_M20A"/>
</dbReference>
<keyword evidence="3" id="KW-1185">Reference proteome</keyword>